<dbReference type="PANTHER" id="PTHR48100">
    <property type="entry name" value="BROAD-SPECIFICITY PHOSPHATASE YOR283W-RELATED"/>
    <property type="match status" value="1"/>
</dbReference>
<organism evidence="1 2">
    <name type="scientific">Amycolatopsis pigmentata</name>
    <dbReference type="NCBI Taxonomy" id="450801"/>
    <lineage>
        <taxon>Bacteria</taxon>
        <taxon>Bacillati</taxon>
        <taxon>Actinomycetota</taxon>
        <taxon>Actinomycetes</taxon>
        <taxon>Pseudonocardiales</taxon>
        <taxon>Pseudonocardiaceae</taxon>
        <taxon>Amycolatopsis</taxon>
    </lineage>
</organism>
<dbReference type="InterPro" id="IPR029033">
    <property type="entry name" value="His_PPase_superfam"/>
</dbReference>
<dbReference type="RefSeq" id="WP_378266106.1">
    <property type="nucleotide sequence ID" value="NZ_JBHUKR010000007.1"/>
</dbReference>
<dbReference type="Gene3D" id="3.40.50.1240">
    <property type="entry name" value="Phosphoglycerate mutase-like"/>
    <property type="match status" value="1"/>
</dbReference>
<dbReference type="EMBL" id="JBHUKR010000007">
    <property type="protein sequence ID" value="MFD2418150.1"/>
    <property type="molecule type" value="Genomic_DNA"/>
</dbReference>
<dbReference type="Proteomes" id="UP001597417">
    <property type="component" value="Unassembled WGS sequence"/>
</dbReference>
<dbReference type="SMART" id="SM00855">
    <property type="entry name" value="PGAM"/>
    <property type="match status" value="1"/>
</dbReference>
<dbReference type="InterPro" id="IPR050275">
    <property type="entry name" value="PGM_Phosphatase"/>
</dbReference>
<gene>
    <name evidence="1" type="ORF">ACFSXZ_17645</name>
</gene>
<dbReference type="InterPro" id="IPR013078">
    <property type="entry name" value="His_Pase_superF_clade-1"/>
</dbReference>
<accession>A0ABW5FVB9</accession>
<protein>
    <submittedName>
        <fullName evidence="1">Histidine phosphatase family protein</fullName>
    </submittedName>
</protein>
<evidence type="ECO:0000313" key="1">
    <source>
        <dbReference type="EMBL" id="MFD2418150.1"/>
    </source>
</evidence>
<comment type="caution">
    <text evidence="1">The sequence shown here is derived from an EMBL/GenBank/DDBJ whole genome shotgun (WGS) entry which is preliminary data.</text>
</comment>
<evidence type="ECO:0000313" key="2">
    <source>
        <dbReference type="Proteomes" id="UP001597417"/>
    </source>
</evidence>
<dbReference type="CDD" id="cd07067">
    <property type="entry name" value="HP_PGM_like"/>
    <property type="match status" value="1"/>
</dbReference>
<dbReference type="Pfam" id="PF00300">
    <property type="entry name" value="His_Phos_1"/>
    <property type="match status" value="1"/>
</dbReference>
<name>A0ABW5FVB9_9PSEU</name>
<dbReference type="SUPFAM" id="SSF53254">
    <property type="entry name" value="Phosphoglycerate mutase-like"/>
    <property type="match status" value="1"/>
</dbReference>
<keyword evidence="2" id="KW-1185">Reference proteome</keyword>
<proteinExistence type="predicted"/>
<dbReference type="PANTHER" id="PTHR48100:SF58">
    <property type="entry name" value="PE-PGRS FAMILY PROTEIN PE_PGRS11"/>
    <property type="match status" value="1"/>
</dbReference>
<reference evidence="2" key="1">
    <citation type="journal article" date="2019" name="Int. J. Syst. Evol. Microbiol.">
        <title>The Global Catalogue of Microorganisms (GCM) 10K type strain sequencing project: providing services to taxonomists for standard genome sequencing and annotation.</title>
        <authorList>
            <consortium name="The Broad Institute Genomics Platform"/>
            <consortium name="The Broad Institute Genome Sequencing Center for Infectious Disease"/>
            <person name="Wu L."/>
            <person name="Ma J."/>
        </authorList>
    </citation>
    <scope>NUCLEOTIDE SEQUENCE [LARGE SCALE GENOMIC DNA]</scope>
    <source>
        <strain evidence="2">CGMCC 4.7645</strain>
    </source>
</reference>
<sequence>MKLYLIRHAQSEANVRNILDTALPGPPLTDLGREQAQTLARTLADEPVAAVYASHALRAQQTAAPLADALALEVQSLEGIHEVGVGDLEGRGDRASIETYLAVARQWTRGDLSVPMPGGESGYEVRARYTTAIAEVRAKHEPSDPDGAVAVVSHGGAIRLNAEWLSDNVRPELADQGLIPNTGVVVLETLPGEGWTCLTWAGVPM</sequence>